<feature type="compositionally biased region" description="Basic and acidic residues" evidence="1">
    <location>
        <begin position="120"/>
        <end position="132"/>
    </location>
</feature>
<organism evidence="3 4">
    <name type="scientific">Rhynchophorus ferrugineus</name>
    <name type="common">Red palm weevil</name>
    <name type="synonym">Curculio ferrugineus</name>
    <dbReference type="NCBI Taxonomy" id="354439"/>
    <lineage>
        <taxon>Eukaryota</taxon>
        <taxon>Metazoa</taxon>
        <taxon>Ecdysozoa</taxon>
        <taxon>Arthropoda</taxon>
        <taxon>Hexapoda</taxon>
        <taxon>Insecta</taxon>
        <taxon>Pterygota</taxon>
        <taxon>Neoptera</taxon>
        <taxon>Endopterygota</taxon>
        <taxon>Coleoptera</taxon>
        <taxon>Polyphaga</taxon>
        <taxon>Cucujiformia</taxon>
        <taxon>Curculionidae</taxon>
        <taxon>Dryophthorinae</taxon>
        <taxon>Rhynchophorus</taxon>
    </lineage>
</organism>
<sequence length="132" mass="14758">HRQKGYPHIHVPLKKKLMKRRTLSQDSTPQNTPAPTPKDSATATPSTERAPSPLSSLRSKIEDSETGPLNSPVFQEEDPGNQSSDSECVVSDPCNYHLNDEDDLQNDAQDKKVSFLNSENWDKFDPDGLKKK</sequence>
<gene>
    <name evidence="3" type="ORF">GWI33_022125</name>
    <name evidence="2" type="ORF">GWI33_022127</name>
</gene>
<dbReference type="OrthoDB" id="6774938at2759"/>
<name>A0A834HNK5_RHYFE</name>
<keyword evidence="4" id="KW-1185">Reference proteome</keyword>
<evidence type="ECO:0000256" key="1">
    <source>
        <dbReference type="SAM" id="MobiDB-lite"/>
    </source>
</evidence>
<feature type="compositionally biased region" description="Polar residues" evidence="1">
    <location>
        <begin position="24"/>
        <end position="58"/>
    </location>
</feature>
<feature type="non-terminal residue" evidence="3">
    <location>
        <position position="1"/>
    </location>
</feature>
<accession>A0A834HNK5</accession>
<evidence type="ECO:0000313" key="2">
    <source>
        <dbReference type="EMBL" id="KAF7264846.1"/>
    </source>
</evidence>
<dbReference type="EMBL" id="JAACXV010015744">
    <property type="protein sequence ID" value="KAF7264846.1"/>
    <property type="molecule type" value="Genomic_DNA"/>
</dbReference>
<dbReference type="AlphaFoldDB" id="A0A834HNK5"/>
<protein>
    <submittedName>
        <fullName evidence="3">Uncharacterized protein</fullName>
    </submittedName>
</protein>
<evidence type="ECO:0000313" key="4">
    <source>
        <dbReference type="Proteomes" id="UP000625711"/>
    </source>
</evidence>
<proteinExistence type="predicted"/>
<dbReference type="Proteomes" id="UP000625711">
    <property type="component" value="Unassembled WGS sequence"/>
</dbReference>
<reference evidence="3" key="1">
    <citation type="submission" date="2020-08" db="EMBL/GenBank/DDBJ databases">
        <title>Genome sequencing and assembly of the red palm weevil Rhynchophorus ferrugineus.</title>
        <authorList>
            <person name="Dias G.B."/>
            <person name="Bergman C.M."/>
            <person name="Manee M."/>
        </authorList>
    </citation>
    <scope>NUCLEOTIDE SEQUENCE</scope>
    <source>
        <strain evidence="3">AA-2017</strain>
        <tissue evidence="3">Whole larva</tissue>
    </source>
</reference>
<dbReference type="EMBL" id="JAACXV010015742">
    <property type="protein sequence ID" value="KAF7264848.1"/>
    <property type="molecule type" value="Genomic_DNA"/>
</dbReference>
<feature type="region of interest" description="Disordered" evidence="1">
    <location>
        <begin position="1"/>
        <end position="132"/>
    </location>
</feature>
<evidence type="ECO:0000313" key="3">
    <source>
        <dbReference type="EMBL" id="KAF7264848.1"/>
    </source>
</evidence>
<feature type="compositionally biased region" description="Basic residues" evidence="1">
    <location>
        <begin position="1"/>
        <end position="22"/>
    </location>
</feature>
<comment type="caution">
    <text evidence="3">The sequence shown here is derived from an EMBL/GenBank/DDBJ whole genome shotgun (WGS) entry which is preliminary data.</text>
</comment>